<evidence type="ECO:0000313" key="4">
    <source>
        <dbReference type="Proteomes" id="UP001151081"/>
    </source>
</evidence>
<comment type="caution">
    <text evidence="3">The sequence shown here is derived from an EMBL/GenBank/DDBJ whole genome shotgun (WGS) entry which is preliminary data.</text>
</comment>
<dbReference type="AlphaFoldDB" id="A0A9X3XF37"/>
<accession>A0A9X3XF37</accession>
<dbReference type="Gene3D" id="3.40.50.1820">
    <property type="entry name" value="alpha/beta hydrolase"/>
    <property type="match status" value="1"/>
</dbReference>
<evidence type="ECO:0000256" key="1">
    <source>
        <dbReference type="ARBA" id="ARBA00022801"/>
    </source>
</evidence>
<dbReference type="InterPro" id="IPR029058">
    <property type="entry name" value="AB_hydrolase_fold"/>
</dbReference>
<dbReference type="InterPro" id="IPR051340">
    <property type="entry name" value="Haloalkane_dehalogenase"/>
</dbReference>
<dbReference type="InterPro" id="IPR000639">
    <property type="entry name" value="Epox_hydrolase-like"/>
</dbReference>
<keyword evidence="1 3" id="KW-0378">Hydrolase</keyword>
<dbReference type="SUPFAM" id="SSF53474">
    <property type="entry name" value="alpha/beta-Hydrolases"/>
    <property type="match status" value="1"/>
</dbReference>
<dbReference type="PRINTS" id="PR00111">
    <property type="entry name" value="ABHYDROLASE"/>
</dbReference>
<dbReference type="PANTHER" id="PTHR42977:SF3">
    <property type="entry name" value="AB HYDROLASE-1 DOMAIN-CONTAINING PROTEIN"/>
    <property type="match status" value="1"/>
</dbReference>
<dbReference type="PANTHER" id="PTHR42977">
    <property type="entry name" value="HYDROLASE-RELATED"/>
    <property type="match status" value="1"/>
</dbReference>
<evidence type="ECO:0000313" key="3">
    <source>
        <dbReference type="EMBL" id="MDC3987853.1"/>
    </source>
</evidence>
<protein>
    <submittedName>
        <fullName evidence="3">Alpha/beta fold hydrolase</fullName>
    </submittedName>
</protein>
<gene>
    <name evidence="3" type="ORF">KEG57_45735</name>
</gene>
<evidence type="ECO:0000259" key="2">
    <source>
        <dbReference type="Pfam" id="PF00561"/>
    </source>
</evidence>
<dbReference type="Pfam" id="PF00561">
    <property type="entry name" value="Abhydrolase_1"/>
    <property type="match status" value="1"/>
</dbReference>
<organism evidence="3 4">
    <name type="scientific">Polyangium jinanense</name>
    <dbReference type="NCBI Taxonomy" id="2829994"/>
    <lineage>
        <taxon>Bacteria</taxon>
        <taxon>Pseudomonadati</taxon>
        <taxon>Myxococcota</taxon>
        <taxon>Polyangia</taxon>
        <taxon>Polyangiales</taxon>
        <taxon>Polyangiaceae</taxon>
        <taxon>Polyangium</taxon>
    </lineage>
</organism>
<feature type="domain" description="AB hydrolase-1" evidence="2">
    <location>
        <begin position="50"/>
        <end position="286"/>
    </location>
</feature>
<proteinExistence type="predicted"/>
<name>A0A9X3XF37_9BACT</name>
<dbReference type="RefSeq" id="WP_272429110.1">
    <property type="nucleotide sequence ID" value="NZ_JAGTJJ010000059.1"/>
</dbReference>
<dbReference type="InterPro" id="IPR000073">
    <property type="entry name" value="AB_hydrolase_1"/>
</dbReference>
<dbReference type="PRINTS" id="PR00412">
    <property type="entry name" value="EPOXHYDRLASE"/>
</dbReference>
<dbReference type="Proteomes" id="UP001151081">
    <property type="component" value="Unassembled WGS sequence"/>
</dbReference>
<dbReference type="GO" id="GO:0004301">
    <property type="term" value="F:epoxide hydrolase activity"/>
    <property type="evidence" value="ECO:0007669"/>
    <property type="project" value="TreeGrafter"/>
</dbReference>
<reference evidence="3 4" key="1">
    <citation type="submission" date="2021-04" db="EMBL/GenBank/DDBJ databases">
        <title>Genome analysis of Polyangium sp.</title>
        <authorList>
            <person name="Li Y."/>
            <person name="Wang J."/>
        </authorList>
    </citation>
    <scope>NUCLEOTIDE SEQUENCE [LARGE SCALE GENOMIC DNA]</scope>
    <source>
        <strain evidence="3 4">SDU14</strain>
    </source>
</reference>
<dbReference type="EMBL" id="JAGTJJ010000059">
    <property type="protein sequence ID" value="MDC3987853.1"/>
    <property type="molecule type" value="Genomic_DNA"/>
</dbReference>
<sequence length="305" mass="33354">MPFAPPPPLPGFLAADMPLRRRAYRLEHGEDAGKLVHFVDHGPERARPALFVHGNPTWSFLWRKVIAGLPELRCIAPDLLGFGLSDRLARLEDHSIERHAAAIAELVTALDLRDLVLVGQDWGGPIGVLASSLVPDRIAAVVLANTSVLVPARPRGTLFHRFARVPVLSDVVFRGLGFPQNLLAIAQGDRRSIRGATARAYTYPLRSLADRIGPLALARMVPDSPDHPSLPALQRAEAWILGFSGPVALVWGERDPILGKALARHQRAFPRATVTATQAGHFLQEEVPDEIAAAVEDVIERLQRR</sequence>
<keyword evidence="4" id="KW-1185">Reference proteome</keyword>